<dbReference type="CDD" id="cd09272">
    <property type="entry name" value="RNase_HI_RT_Ty1"/>
    <property type="match status" value="1"/>
</dbReference>
<dbReference type="PANTHER" id="PTHR11439">
    <property type="entry name" value="GAG-POL-RELATED RETROTRANSPOSON"/>
    <property type="match status" value="1"/>
</dbReference>
<dbReference type="Pfam" id="PF07727">
    <property type="entry name" value="RVT_2"/>
    <property type="match status" value="1"/>
</dbReference>
<dbReference type="InterPro" id="IPR013103">
    <property type="entry name" value="RVT_2"/>
</dbReference>
<dbReference type="Proteomes" id="UP000326396">
    <property type="component" value="Linkage Group LG16"/>
</dbReference>
<organism evidence="3 4">
    <name type="scientific">Mikania micrantha</name>
    <name type="common">bitter vine</name>
    <dbReference type="NCBI Taxonomy" id="192012"/>
    <lineage>
        <taxon>Eukaryota</taxon>
        <taxon>Viridiplantae</taxon>
        <taxon>Streptophyta</taxon>
        <taxon>Embryophyta</taxon>
        <taxon>Tracheophyta</taxon>
        <taxon>Spermatophyta</taxon>
        <taxon>Magnoliopsida</taxon>
        <taxon>eudicotyledons</taxon>
        <taxon>Gunneridae</taxon>
        <taxon>Pentapetalae</taxon>
        <taxon>asterids</taxon>
        <taxon>campanulids</taxon>
        <taxon>Asterales</taxon>
        <taxon>Asteraceae</taxon>
        <taxon>Asteroideae</taxon>
        <taxon>Heliantheae alliance</taxon>
        <taxon>Eupatorieae</taxon>
        <taxon>Mikania</taxon>
    </lineage>
</organism>
<feature type="domain" description="Reverse transcriptase Ty1/copia-type" evidence="2">
    <location>
        <begin position="165"/>
        <end position="257"/>
    </location>
</feature>
<dbReference type="PANTHER" id="PTHR11439:SF450">
    <property type="entry name" value="REVERSE TRANSCRIPTASE TY1_COPIA-TYPE DOMAIN-CONTAINING PROTEIN"/>
    <property type="match status" value="1"/>
</dbReference>
<dbReference type="OrthoDB" id="1931513at2759"/>
<proteinExistence type="predicted"/>
<feature type="compositionally biased region" description="Low complexity" evidence="1">
    <location>
        <begin position="1"/>
        <end position="21"/>
    </location>
</feature>
<dbReference type="EMBL" id="SZYD01000008">
    <property type="protein sequence ID" value="KAD5508190.1"/>
    <property type="molecule type" value="Genomic_DNA"/>
</dbReference>
<evidence type="ECO:0000259" key="2">
    <source>
        <dbReference type="Pfam" id="PF07727"/>
    </source>
</evidence>
<reference evidence="3 4" key="1">
    <citation type="submission" date="2019-05" db="EMBL/GenBank/DDBJ databases">
        <title>Mikania micrantha, genome provides insights into the molecular mechanism of rapid growth.</title>
        <authorList>
            <person name="Liu B."/>
        </authorList>
    </citation>
    <scope>NUCLEOTIDE SEQUENCE [LARGE SCALE GENOMIC DNA]</scope>
    <source>
        <strain evidence="3">NLD-2019</strain>
        <tissue evidence="3">Leaf</tissue>
    </source>
</reference>
<evidence type="ECO:0000313" key="3">
    <source>
        <dbReference type="EMBL" id="KAD5508190.1"/>
    </source>
</evidence>
<evidence type="ECO:0000313" key="4">
    <source>
        <dbReference type="Proteomes" id="UP000326396"/>
    </source>
</evidence>
<dbReference type="InterPro" id="IPR043502">
    <property type="entry name" value="DNA/RNA_pol_sf"/>
</dbReference>
<evidence type="ECO:0000256" key="1">
    <source>
        <dbReference type="SAM" id="MobiDB-lite"/>
    </source>
</evidence>
<gene>
    <name evidence="3" type="ORF">E3N88_15893</name>
</gene>
<feature type="region of interest" description="Disordered" evidence="1">
    <location>
        <begin position="1"/>
        <end position="88"/>
    </location>
</feature>
<keyword evidence="4" id="KW-1185">Reference proteome</keyword>
<feature type="compositionally biased region" description="Polar residues" evidence="1">
    <location>
        <begin position="63"/>
        <end position="73"/>
    </location>
</feature>
<accession>A0A5N6NYY9</accession>
<name>A0A5N6NYY9_9ASTR</name>
<sequence length="507" mass="56435">MPNTPSSPSTVSPTDPSPTSTIPLHIDPMTQQNEPPTPPTGSNPSITITSPNSQANPPDYITHPSNNNPQATRRQPKPNPKYYNSNFVNSTTIHPLPMSFEPSTYTQALKDLDWRHTMDLEYNALIQNNTWELVPHTTQNPSGCKWVFRIKHKPGGTIDKYKAHASLFVYNSNDITCYLLVYVDDIVLTGNQNSFMDSFVQALSKKFSIKDLGPLHHFLGIEVIPTPHGLFLSQHRHIQDVLTTFKMDGAKEVITPLSTSDSLSPNDSSPPVDPTPCRKLVGTLQYLAFTRPDISFAINKLSQFMHSPKQSHWQALKRVLRYLKGTVHHGLFLKRHTNLTLQAFSDSDWGGINDGGWSTTAYLLYLGSNIISWKSAKQKTVSRSSTEAEYKALANAAAELLWVKNLLGELGLTTVTTPSLYCDNTGVTYVCANPVYHSRMKHVALDYHFVREQVNSGQLKVLHVSSKDQLADVLTKPLSRAPFLSFRSKIGVSNGSSILRGRINTTN</sequence>
<feature type="compositionally biased region" description="Polar residues" evidence="1">
    <location>
        <begin position="42"/>
        <end position="56"/>
    </location>
</feature>
<protein>
    <recommendedName>
        <fullName evidence="2">Reverse transcriptase Ty1/copia-type domain-containing protein</fullName>
    </recommendedName>
</protein>
<comment type="caution">
    <text evidence="3">The sequence shown here is derived from an EMBL/GenBank/DDBJ whole genome shotgun (WGS) entry which is preliminary data.</text>
</comment>
<dbReference type="SUPFAM" id="SSF56672">
    <property type="entry name" value="DNA/RNA polymerases"/>
    <property type="match status" value="1"/>
</dbReference>
<dbReference type="AlphaFoldDB" id="A0A5N6NYY9"/>